<dbReference type="Proteomes" id="UP000253426">
    <property type="component" value="Unassembled WGS sequence"/>
</dbReference>
<dbReference type="SUPFAM" id="SSF56281">
    <property type="entry name" value="Metallo-hydrolase/oxidoreductase"/>
    <property type="match status" value="1"/>
</dbReference>
<dbReference type="SMART" id="SM00849">
    <property type="entry name" value="Lactamase_B"/>
    <property type="match status" value="1"/>
</dbReference>
<dbReference type="PROSITE" id="PS51318">
    <property type="entry name" value="TAT"/>
    <property type="match status" value="1"/>
</dbReference>
<dbReference type="InterPro" id="IPR006311">
    <property type="entry name" value="TAT_signal"/>
</dbReference>
<reference evidence="2 3" key="1">
    <citation type="submission" date="2018-06" db="EMBL/GenBank/DDBJ databases">
        <title>Genomic Encyclopedia of Type Strains, Phase IV (KMG-IV): sequencing the most valuable type-strain genomes for metagenomic binning, comparative biology and taxonomic classification.</title>
        <authorList>
            <person name="Goeker M."/>
        </authorList>
    </citation>
    <scope>NUCLEOTIDE SEQUENCE [LARGE SCALE GENOMIC DNA]</scope>
    <source>
        <strain evidence="2 3">DSM 25532</strain>
    </source>
</reference>
<protein>
    <recommendedName>
        <fullName evidence="1">Metallo-beta-lactamase domain-containing protein</fullName>
    </recommendedName>
</protein>
<name>A0A366HRK9_9BACT</name>
<proteinExistence type="predicted"/>
<accession>A0A366HRK9</accession>
<evidence type="ECO:0000313" key="3">
    <source>
        <dbReference type="Proteomes" id="UP000253426"/>
    </source>
</evidence>
<evidence type="ECO:0000259" key="1">
    <source>
        <dbReference type="SMART" id="SM00849"/>
    </source>
</evidence>
<dbReference type="InterPro" id="IPR001279">
    <property type="entry name" value="Metallo-B-lactamas"/>
</dbReference>
<comment type="caution">
    <text evidence="2">The sequence shown here is derived from an EMBL/GenBank/DDBJ whole genome shotgun (WGS) entry which is preliminary data.</text>
</comment>
<dbReference type="PANTHER" id="PTHR36839">
    <property type="entry name" value="METALLO-BETA-LACTAMASE FAMILY PROTEIN (AFU_ORTHOLOGUE AFUA_5G12770)"/>
    <property type="match status" value="1"/>
</dbReference>
<sequence>MKSKRPASSSSRRRFLLGTPAAIGLAHIARTPSVSAQDKPSVSPAPSGKAHYICVTCGIQFAETEAAPKECPICQDERQYVGLNGQEWTTLDTMRRGGWKNIFKEQEPNIIGIGAEPKIGIGQRALLVRTPKGNILWDCISYLDDEAIREVKKLGGISAIAISHPHYYTAMVEWSRAFGGVPIHLHEADKQWVLRPDPAIQFWKGETKSLGDGLTLINTGGHFDGFQVLHWRDGAEGKGVLLAGDQPQVVSDRRWVSFMYSYPNYIPLNKPAIERIVKALDPFEYDRIYGAFWPGVVAKDGKGAVKRSAERYLKAIV</sequence>
<dbReference type="AlphaFoldDB" id="A0A366HRK9"/>
<dbReference type="EMBL" id="QNRR01000002">
    <property type="protein sequence ID" value="RBP46315.1"/>
    <property type="molecule type" value="Genomic_DNA"/>
</dbReference>
<dbReference type="InterPro" id="IPR036866">
    <property type="entry name" value="RibonucZ/Hydroxyglut_hydro"/>
</dbReference>
<evidence type="ECO:0000313" key="2">
    <source>
        <dbReference type="EMBL" id="RBP46315.1"/>
    </source>
</evidence>
<dbReference type="PANTHER" id="PTHR36839:SF1">
    <property type="entry name" value="METALLO-BETA-LACTAMASE FAMILY PROTEIN (AFU_ORTHOLOGUE AFUA_5G12770)"/>
    <property type="match status" value="1"/>
</dbReference>
<dbReference type="RefSeq" id="WP_211325484.1">
    <property type="nucleotide sequence ID" value="NZ_QNRR01000002.1"/>
</dbReference>
<gene>
    <name evidence="2" type="ORF">DES53_102703</name>
</gene>
<feature type="domain" description="Metallo-beta-lactamase" evidence="1">
    <location>
        <begin position="122"/>
        <end position="296"/>
    </location>
</feature>
<organism evidence="2 3">
    <name type="scientific">Roseimicrobium gellanilyticum</name>
    <dbReference type="NCBI Taxonomy" id="748857"/>
    <lineage>
        <taxon>Bacteria</taxon>
        <taxon>Pseudomonadati</taxon>
        <taxon>Verrucomicrobiota</taxon>
        <taxon>Verrucomicrobiia</taxon>
        <taxon>Verrucomicrobiales</taxon>
        <taxon>Verrucomicrobiaceae</taxon>
        <taxon>Roseimicrobium</taxon>
    </lineage>
</organism>
<keyword evidence="3" id="KW-1185">Reference proteome</keyword>
<dbReference type="Gene3D" id="3.60.15.10">
    <property type="entry name" value="Ribonuclease Z/Hydroxyacylglutathione hydrolase-like"/>
    <property type="match status" value="1"/>
</dbReference>